<accession>A0ABU9RKK3</accession>
<protein>
    <submittedName>
        <fullName evidence="1">Uncharacterized protein</fullName>
    </submittedName>
</protein>
<name>A0ABU9RKK3_9BURK</name>
<comment type="caution">
    <text evidence="1">The sequence shown here is derived from an EMBL/GenBank/DDBJ whole genome shotgun (WGS) entry which is preliminary data.</text>
</comment>
<sequence>MPPSHSLAAALGTAHAYNVTEVGATIQATSFDAIQIAGIQRNIHGVSDETLGVELGYDHQISKRTSLYARAGYLKNHGQAMMSWPGISVTTPHSSQTLAVAWHLASFLNHITTECK</sequence>
<dbReference type="EMBL" id="JAYMRV010000002">
    <property type="protein sequence ID" value="MEM5420604.1"/>
    <property type="molecule type" value="Genomic_DNA"/>
</dbReference>
<evidence type="ECO:0000313" key="1">
    <source>
        <dbReference type="EMBL" id="MEM5420604.1"/>
    </source>
</evidence>
<dbReference type="Gene3D" id="2.40.160.10">
    <property type="entry name" value="Porin"/>
    <property type="match status" value="1"/>
</dbReference>
<gene>
    <name evidence="1" type="ORF">VSR73_05935</name>
</gene>
<dbReference type="SUPFAM" id="SSF56935">
    <property type="entry name" value="Porins"/>
    <property type="match status" value="1"/>
</dbReference>
<reference evidence="1 2" key="1">
    <citation type="submission" date="2024-01" db="EMBL/GenBank/DDBJ databases">
        <title>The diversity of rhizobia nodulating Mimosa spp. in eleven states of Brazil covering several biomes is determined by host plant, location, and edaphic factors.</title>
        <authorList>
            <person name="Rouws L."/>
            <person name="Barauna A."/>
            <person name="Beukes C."/>
            <person name="De Faria S.M."/>
            <person name="Gross E."/>
            <person name="Dos Reis Junior F.B."/>
            <person name="Simon M."/>
            <person name="Maluk M."/>
            <person name="Odee D.W."/>
            <person name="Kenicer G."/>
            <person name="Young J.P.W."/>
            <person name="Reis V.M."/>
            <person name="Zilli J."/>
            <person name="James E.K."/>
        </authorList>
    </citation>
    <scope>NUCLEOTIDE SEQUENCE [LARGE SCALE GENOMIC DNA]</scope>
    <source>
        <strain evidence="1 2">JPY167</strain>
    </source>
</reference>
<dbReference type="Proteomes" id="UP001489897">
    <property type="component" value="Unassembled WGS sequence"/>
</dbReference>
<keyword evidence="2" id="KW-1185">Reference proteome</keyword>
<organism evidence="1 2">
    <name type="scientific">Paraburkholderia ferrariae</name>
    <dbReference type="NCBI Taxonomy" id="386056"/>
    <lineage>
        <taxon>Bacteria</taxon>
        <taxon>Pseudomonadati</taxon>
        <taxon>Pseudomonadota</taxon>
        <taxon>Betaproteobacteria</taxon>
        <taxon>Burkholderiales</taxon>
        <taxon>Burkholderiaceae</taxon>
        <taxon>Paraburkholderia</taxon>
    </lineage>
</organism>
<dbReference type="RefSeq" id="WP_342946114.1">
    <property type="nucleotide sequence ID" value="NZ_JAYMRV010000002.1"/>
</dbReference>
<dbReference type="InterPro" id="IPR023614">
    <property type="entry name" value="Porin_dom_sf"/>
</dbReference>
<proteinExistence type="predicted"/>
<evidence type="ECO:0000313" key="2">
    <source>
        <dbReference type="Proteomes" id="UP001489897"/>
    </source>
</evidence>